<dbReference type="EMBL" id="LAZR01003440">
    <property type="protein sequence ID" value="KKN18311.1"/>
    <property type="molecule type" value="Genomic_DNA"/>
</dbReference>
<protein>
    <recommendedName>
        <fullName evidence="1">4Fe-4S ferredoxin-type domain-containing protein</fullName>
    </recommendedName>
</protein>
<feature type="domain" description="4Fe-4S ferredoxin-type" evidence="1">
    <location>
        <begin position="1"/>
        <end position="24"/>
    </location>
</feature>
<name>A0A0F9QYY6_9ZZZZ</name>
<dbReference type="AlphaFoldDB" id="A0A0F9QYY6"/>
<sequence>KALCKGCGKCSSVCRLKAIDAKHYDFNQISKIVDPYFLERVKEIQVGDKAKVEDTATIIN</sequence>
<dbReference type="SUPFAM" id="SSF54862">
    <property type="entry name" value="4Fe-4S ferredoxins"/>
    <property type="match status" value="1"/>
</dbReference>
<dbReference type="InterPro" id="IPR017896">
    <property type="entry name" value="4Fe4S_Fe-S-bd"/>
</dbReference>
<reference evidence="2" key="1">
    <citation type="journal article" date="2015" name="Nature">
        <title>Complex archaea that bridge the gap between prokaryotes and eukaryotes.</title>
        <authorList>
            <person name="Spang A."/>
            <person name="Saw J.H."/>
            <person name="Jorgensen S.L."/>
            <person name="Zaremba-Niedzwiedzka K."/>
            <person name="Martijn J."/>
            <person name="Lind A.E."/>
            <person name="van Eijk R."/>
            <person name="Schleper C."/>
            <person name="Guy L."/>
            <person name="Ettema T.J."/>
        </authorList>
    </citation>
    <scope>NUCLEOTIDE SEQUENCE</scope>
</reference>
<evidence type="ECO:0000313" key="2">
    <source>
        <dbReference type="EMBL" id="KKN18311.1"/>
    </source>
</evidence>
<comment type="caution">
    <text evidence="2">The sequence shown here is derived from an EMBL/GenBank/DDBJ whole genome shotgun (WGS) entry which is preliminary data.</text>
</comment>
<organism evidence="2">
    <name type="scientific">marine sediment metagenome</name>
    <dbReference type="NCBI Taxonomy" id="412755"/>
    <lineage>
        <taxon>unclassified sequences</taxon>
        <taxon>metagenomes</taxon>
        <taxon>ecological metagenomes</taxon>
    </lineage>
</organism>
<gene>
    <name evidence="2" type="ORF">LCGC14_0957130</name>
</gene>
<dbReference type="PROSITE" id="PS51379">
    <property type="entry name" value="4FE4S_FER_2"/>
    <property type="match status" value="1"/>
</dbReference>
<feature type="non-terminal residue" evidence="2">
    <location>
        <position position="1"/>
    </location>
</feature>
<proteinExistence type="predicted"/>
<evidence type="ECO:0000259" key="1">
    <source>
        <dbReference type="PROSITE" id="PS51379"/>
    </source>
</evidence>
<accession>A0A0F9QYY6</accession>